<dbReference type="InterPro" id="IPR003509">
    <property type="entry name" value="UPF0102_YraN-like"/>
</dbReference>
<comment type="caution">
    <text evidence="2">The sequence shown here is derived from an EMBL/GenBank/DDBJ whole genome shotgun (WGS) entry which is preliminary data.</text>
</comment>
<name>A0A0Q4B9K1_9BACT</name>
<evidence type="ECO:0000313" key="3">
    <source>
        <dbReference type="Proteomes" id="UP000054172"/>
    </source>
</evidence>
<evidence type="ECO:0000313" key="2">
    <source>
        <dbReference type="EMBL" id="KQM09548.1"/>
    </source>
</evidence>
<accession>A0A0Q4B9K1</accession>
<protein>
    <submittedName>
        <fullName evidence="2">Uncharacterized protein</fullName>
    </submittedName>
</protein>
<dbReference type="GO" id="GO:0003676">
    <property type="term" value="F:nucleic acid binding"/>
    <property type="evidence" value="ECO:0007669"/>
    <property type="project" value="InterPro"/>
</dbReference>
<dbReference type="EMBL" id="LIIK01000003">
    <property type="protein sequence ID" value="KQM09548.1"/>
    <property type="molecule type" value="Genomic_DNA"/>
</dbReference>
<dbReference type="PANTHER" id="PTHR34039">
    <property type="entry name" value="UPF0102 PROTEIN YRAN"/>
    <property type="match status" value="1"/>
</dbReference>
<evidence type="ECO:0000256" key="1">
    <source>
        <dbReference type="ARBA" id="ARBA00006738"/>
    </source>
</evidence>
<dbReference type="InterPro" id="IPR011856">
    <property type="entry name" value="tRNA_endonuc-like_dom_sf"/>
</dbReference>
<comment type="similarity">
    <text evidence="1">Belongs to the UPF0102 family.</text>
</comment>
<sequence length="122" mass="13940">MPEKRKALGSAGERLATDYLRARGYGVEATNWHYRHHEIDIIASKGGITHVVEVKTRNQADQITLPELVKRHQERSIIEAADAYAKLHPSPLGVQIDIMLILVHPYRPSQIEYYPDAIRPMF</sequence>
<dbReference type="Pfam" id="PF02021">
    <property type="entry name" value="UPF0102"/>
    <property type="match status" value="1"/>
</dbReference>
<keyword evidence="3" id="KW-1185">Reference proteome</keyword>
<dbReference type="SUPFAM" id="SSF52980">
    <property type="entry name" value="Restriction endonuclease-like"/>
    <property type="match status" value="1"/>
</dbReference>
<reference evidence="2" key="1">
    <citation type="submission" date="2015-08" db="EMBL/GenBank/DDBJ databases">
        <title>Candidatus Bacteriodes Periocalifornicus.</title>
        <authorList>
            <person name="McLean J.S."/>
            <person name="Kelley S."/>
        </authorList>
    </citation>
    <scope>NUCLEOTIDE SEQUENCE [LARGE SCALE GENOMIC DNA]</scope>
    <source>
        <strain evidence="2">12B</strain>
    </source>
</reference>
<dbReference type="InterPro" id="IPR011335">
    <property type="entry name" value="Restrct_endonuc-II-like"/>
</dbReference>
<dbReference type="Proteomes" id="UP000054172">
    <property type="component" value="Unassembled WGS sequence"/>
</dbReference>
<dbReference type="PANTHER" id="PTHR34039:SF1">
    <property type="entry name" value="UPF0102 PROTEIN YRAN"/>
    <property type="match status" value="1"/>
</dbReference>
<dbReference type="PATRIC" id="fig|1702214.3.peg.1736"/>
<dbReference type="AlphaFoldDB" id="A0A0Q4B9K1"/>
<dbReference type="Gene3D" id="3.40.1350.10">
    <property type="match status" value="1"/>
</dbReference>
<organism evidence="2 3">
    <name type="scientific">Candidatus [Bacteroides] periocalifornicus</name>
    <dbReference type="NCBI Taxonomy" id="1702214"/>
    <lineage>
        <taxon>Bacteria</taxon>
        <taxon>Pseudomonadati</taxon>
        <taxon>Bacteroidota</taxon>
    </lineage>
</organism>
<proteinExistence type="inferred from homology"/>
<gene>
    <name evidence="2" type="ORF">AL399_01295</name>
</gene>